<keyword evidence="2" id="KW-0812">Transmembrane</keyword>
<dbReference type="PROSITE" id="PS51257">
    <property type="entry name" value="PROKAR_LIPOPROTEIN"/>
    <property type="match status" value="1"/>
</dbReference>
<evidence type="ECO:0008006" key="5">
    <source>
        <dbReference type="Google" id="ProtNLM"/>
    </source>
</evidence>
<evidence type="ECO:0000256" key="1">
    <source>
        <dbReference type="ARBA" id="ARBA00007613"/>
    </source>
</evidence>
<evidence type="ECO:0000313" key="3">
    <source>
        <dbReference type="EMBL" id="GGF03267.1"/>
    </source>
</evidence>
<proteinExistence type="inferred from homology"/>
<comment type="similarity">
    <text evidence="1 2">Belongs to the outer membrane factor (OMF) (TC 1.B.17) family.</text>
</comment>
<keyword evidence="4" id="KW-1185">Reference proteome</keyword>
<comment type="caution">
    <text evidence="3">The sequence shown here is derived from an EMBL/GenBank/DDBJ whole genome shotgun (WGS) entry which is preliminary data.</text>
</comment>
<dbReference type="InterPro" id="IPR003423">
    <property type="entry name" value="OMP_efflux"/>
</dbReference>
<dbReference type="PANTHER" id="PTHR30203">
    <property type="entry name" value="OUTER MEMBRANE CATION EFFLUX PROTEIN"/>
    <property type="match status" value="1"/>
</dbReference>
<reference evidence="3" key="2">
    <citation type="submission" date="2020-09" db="EMBL/GenBank/DDBJ databases">
        <authorList>
            <person name="Sun Q."/>
            <person name="Zhou Y."/>
        </authorList>
    </citation>
    <scope>NUCLEOTIDE SEQUENCE</scope>
    <source>
        <strain evidence="3">CGMCC 1.15725</strain>
    </source>
</reference>
<dbReference type="Gene3D" id="2.20.200.10">
    <property type="entry name" value="Outer membrane efflux proteins (OEP)"/>
    <property type="match status" value="1"/>
</dbReference>
<gene>
    <name evidence="3" type="ORF">GCM10011611_05970</name>
</gene>
<dbReference type="GO" id="GO:0015562">
    <property type="term" value="F:efflux transmembrane transporter activity"/>
    <property type="evidence" value="ECO:0007669"/>
    <property type="project" value="InterPro"/>
</dbReference>
<keyword evidence="2" id="KW-0449">Lipoprotein</keyword>
<dbReference type="Proteomes" id="UP000646365">
    <property type="component" value="Unassembled WGS sequence"/>
</dbReference>
<dbReference type="PANTHER" id="PTHR30203:SF25">
    <property type="entry name" value="OUTER MEMBRANE PROTEIN-RELATED"/>
    <property type="match status" value="1"/>
</dbReference>
<dbReference type="GO" id="GO:0005886">
    <property type="term" value="C:plasma membrane"/>
    <property type="evidence" value="ECO:0007669"/>
    <property type="project" value="UniProtKB-SubCell"/>
</dbReference>
<dbReference type="Gene3D" id="1.20.1600.10">
    <property type="entry name" value="Outer membrane efflux proteins (OEP)"/>
    <property type="match status" value="1"/>
</dbReference>
<dbReference type="SUPFAM" id="SSF56954">
    <property type="entry name" value="Outer membrane efflux proteins (OEP)"/>
    <property type="match status" value="1"/>
</dbReference>
<evidence type="ECO:0000256" key="2">
    <source>
        <dbReference type="RuleBase" id="RU362097"/>
    </source>
</evidence>
<accession>A0A8J2YQ26</accession>
<dbReference type="Pfam" id="PF02321">
    <property type="entry name" value="OEP"/>
    <property type="match status" value="2"/>
</dbReference>
<name>A0A8J2YQ26_9PROT</name>
<dbReference type="NCBIfam" id="TIGR01845">
    <property type="entry name" value="outer_NodT"/>
    <property type="match status" value="1"/>
</dbReference>
<comment type="subcellular location">
    <subcellularLocation>
        <location evidence="2">Cell membrane</location>
        <topology evidence="2">Lipid-anchor</topology>
    </subcellularLocation>
</comment>
<evidence type="ECO:0000313" key="4">
    <source>
        <dbReference type="Proteomes" id="UP000646365"/>
    </source>
</evidence>
<protein>
    <recommendedName>
        <fullName evidence="5">Efflux transporter outer membrane subunit</fullName>
    </recommendedName>
</protein>
<keyword evidence="2" id="KW-1134">Transmembrane beta strand</keyword>
<keyword evidence="2" id="KW-0472">Membrane</keyword>
<sequence>MHTRRSYLPFLALVLAGCTVGPDYVPPKTEAPAQWTEAKTPGLIGTGPEAAQQLERWWTSFNDPTLSSLVGQAIADNLDLKIAEQRLVEARAEREQAAAGYYPTLGASASAERQRYSTALKFPPFGGIANTFEAGFDASWEIDVFGKTRRAVEAADATVEATNESRRDVLVSLLAELGQDYATLRSAQARLAIAYRNIKADQDSLDLTRDKYKGGLGNELDVAQAQSQLETLNAAVPQLETVVAQQSHAIAVLLGKEPGALEAELAAPQPLPPAPPVLPAAVPSDVVRNRPDIRAAERQIAGANAEIGVAIAQMFPSFSITPSFGLAGGSLHHLLNDGALQWGVPASVSVPIFEGGRLEANVIEAKAIAEEDRLSYRKTVLTAFQEVEDALVAYNAERRRHERLVAAVAADRTALDRSTSLYRSGLGTFLAVLDSERSLYGSEDAAAQSELTLTQQTIALYKALGAGWQVGEPEVPAKVADAEPQK</sequence>
<keyword evidence="2" id="KW-0564">Palmitate</keyword>
<reference evidence="3" key="1">
    <citation type="journal article" date="2014" name="Int. J. Syst. Evol. Microbiol.">
        <title>Complete genome sequence of Corynebacterium casei LMG S-19264T (=DSM 44701T), isolated from a smear-ripened cheese.</title>
        <authorList>
            <consortium name="US DOE Joint Genome Institute (JGI-PGF)"/>
            <person name="Walter F."/>
            <person name="Albersmeier A."/>
            <person name="Kalinowski J."/>
            <person name="Ruckert C."/>
        </authorList>
    </citation>
    <scope>NUCLEOTIDE SEQUENCE</scope>
    <source>
        <strain evidence="3">CGMCC 1.15725</strain>
    </source>
</reference>
<dbReference type="EMBL" id="BMJQ01000001">
    <property type="protein sequence ID" value="GGF03267.1"/>
    <property type="molecule type" value="Genomic_DNA"/>
</dbReference>
<organism evidence="3 4">
    <name type="scientific">Aliidongia dinghuensis</name>
    <dbReference type="NCBI Taxonomy" id="1867774"/>
    <lineage>
        <taxon>Bacteria</taxon>
        <taxon>Pseudomonadati</taxon>
        <taxon>Pseudomonadota</taxon>
        <taxon>Alphaproteobacteria</taxon>
        <taxon>Rhodospirillales</taxon>
        <taxon>Dongiaceae</taxon>
        <taxon>Aliidongia</taxon>
    </lineage>
</organism>
<dbReference type="AlphaFoldDB" id="A0A8J2YQ26"/>
<dbReference type="InterPro" id="IPR010131">
    <property type="entry name" value="MdtP/NodT-like"/>
</dbReference>